<protein>
    <submittedName>
        <fullName evidence="3">SCPU domain-containing protein</fullName>
    </submittedName>
</protein>
<feature type="chain" id="PRO_5019114291" evidence="1">
    <location>
        <begin position="27"/>
        <end position="173"/>
    </location>
</feature>
<evidence type="ECO:0000256" key="1">
    <source>
        <dbReference type="SAM" id="SignalP"/>
    </source>
</evidence>
<keyword evidence="1" id="KW-0732">Signal</keyword>
<organism evidence="3 4">
    <name type="scientific">Massilia atriviolacea</name>
    <dbReference type="NCBI Taxonomy" id="2495579"/>
    <lineage>
        <taxon>Bacteria</taxon>
        <taxon>Pseudomonadati</taxon>
        <taxon>Pseudomonadota</taxon>
        <taxon>Betaproteobacteria</taxon>
        <taxon>Burkholderiales</taxon>
        <taxon>Oxalobacteraceae</taxon>
        <taxon>Telluria group</taxon>
        <taxon>Massilia</taxon>
    </lineage>
</organism>
<dbReference type="InterPro" id="IPR007893">
    <property type="entry name" value="Spore_coat_U/FanG"/>
</dbReference>
<dbReference type="OrthoDB" id="6505076at2"/>
<dbReference type="Pfam" id="PF05229">
    <property type="entry name" value="SCPU"/>
    <property type="match status" value="1"/>
</dbReference>
<dbReference type="EMBL" id="RXLQ01000010">
    <property type="protein sequence ID" value="RSZ57267.1"/>
    <property type="molecule type" value="Genomic_DNA"/>
</dbReference>
<evidence type="ECO:0000313" key="4">
    <source>
        <dbReference type="Proteomes" id="UP000278085"/>
    </source>
</evidence>
<comment type="caution">
    <text evidence="3">The sequence shown here is derived from an EMBL/GenBank/DDBJ whole genome shotgun (WGS) entry which is preliminary data.</text>
</comment>
<dbReference type="SMART" id="SM00972">
    <property type="entry name" value="SCPU"/>
    <property type="match status" value="1"/>
</dbReference>
<accession>A0A430HIA6</accession>
<dbReference type="AlphaFoldDB" id="A0A430HIA6"/>
<evidence type="ECO:0000259" key="2">
    <source>
        <dbReference type="Pfam" id="PF05229"/>
    </source>
</evidence>
<keyword evidence="4" id="KW-1185">Reference proteome</keyword>
<gene>
    <name evidence="3" type="ORF">EJB06_19065</name>
</gene>
<proteinExistence type="predicted"/>
<feature type="signal peptide" evidence="1">
    <location>
        <begin position="1"/>
        <end position="26"/>
    </location>
</feature>
<name>A0A430HIA6_9BURK</name>
<evidence type="ECO:0000313" key="3">
    <source>
        <dbReference type="EMBL" id="RSZ57267.1"/>
    </source>
</evidence>
<dbReference type="InterPro" id="IPR053167">
    <property type="entry name" value="Spore_coat_component"/>
</dbReference>
<reference evidence="3 4" key="1">
    <citation type="submission" date="2018-12" db="EMBL/GenBank/DDBJ databases">
        <authorList>
            <person name="Yang E."/>
        </authorList>
    </citation>
    <scope>NUCLEOTIDE SEQUENCE [LARGE SCALE GENOMIC DNA]</scope>
    <source>
        <strain evidence="3 4">SOD</strain>
    </source>
</reference>
<sequence>MFRTVLTRAATVAILAAVSIPVATSAATYSNGSNTSTFDVTMTVVANCIVAATPLDFGQAQGVLATKVSVNSSINVTCSNTTPYNVGLNAGSGAGSSGTNRFLSGTGGNAATVRFNLFQAAGSTPWGDTQGTNTLGGTGTGSAQALTVYGEVPAQATPAPDTYKSTITATVYF</sequence>
<dbReference type="PANTHER" id="PTHR37089:SF4">
    <property type="entry name" value="EXPORTED PROTEIN"/>
    <property type="match status" value="1"/>
</dbReference>
<dbReference type="RefSeq" id="WP_126075610.1">
    <property type="nucleotide sequence ID" value="NZ_CP051166.1"/>
</dbReference>
<feature type="domain" description="Spore coat protein U/FanG" evidence="2">
    <location>
        <begin position="35"/>
        <end position="170"/>
    </location>
</feature>
<dbReference type="Proteomes" id="UP000278085">
    <property type="component" value="Unassembled WGS sequence"/>
</dbReference>
<dbReference type="PANTHER" id="PTHR37089">
    <property type="entry name" value="PROTEIN U-RELATED"/>
    <property type="match status" value="1"/>
</dbReference>